<feature type="domain" description="EamA" evidence="4">
    <location>
        <begin position="2"/>
        <end position="135"/>
    </location>
</feature>
<accession>A0A1H8BJL0</accession>
<evidence type="ECO:0000313" key="6">
    <source>
        <dbReference type="Proteomes" id="UP000198553"/>
    </source>
</evidence>
<feature type="transmembrane region" description="Helical" evidence="3">
    <location>
        <begin position="146"/>
        <end position="166"/>
    </location>
</feature>
<gene>
    <name evidence="5" type="ORF">SAMN05192533_10666</name>
</gene>
<keyword evidence="3" id="KW-0472">Membrane</keyword>
<dbReference type="AlphaFoldDB" id="A0A1H8BJL0"/>
<keyword evidence="3" id="KW-1133">Transmembrane helix</keyword>
<dbReference type="Proteomes" id="UP000198553">
    <property type="component" value="Unassembled WGS sequence"/>
</dbReference>
<dbReference type="PANTHER" id="PTHR22911:SF79">
    <property type="entry name" value="MOBA-LIKE NTP TRANSFERASE DOMAIN-CONTAINING PROTEIN"/>
    <property type="match status" value="1"/>
</dbReference>
<evidence type="ECO:0000313" key="5">
    <source>
        <dbReference type="EMBL" id="SEM83090.1"/>
    </source>
</evidence>
<dbReference type="RefSeq" id="WP_244532550.1">
    <property type="nucleotide sequence ID" value="NZ_FOBW01000006.1"/>
</dbReference>
<feature type="domain" description="EamA" evidence="4">
    <location>
        <begin position="150"/>
        <end position="283"/>
    </location>
</feature>
<feature type="transmembrane region" description="Helical" evidence="3">
    <location>
        <begin position="266"/>
        <end position="284"/>
    </location>
</feature>
<organism evidence="5 6">
    <name type="scientific">Mesobacillus persicus</name>
    <dbReference type="NCBI Taxonomy" id="930146"/>
    <lineage>
        <taxon>Bacteria</taxon>
        <taxon>Bacillati</taxon>
        <taxon>Bacillota</taxon>
        <taxon>Bacilli</taxon>
        <taxon>Bacillales</taxon>
        <taxon>Bacillaceae</taxon>
        <taxon>Mesobacillus</taxon>
    </lineage>
</organism>
<feature type="transmembrane region" description="Helical" evidence="3">
    <location>
        <begin position="210"/>
        <end position="229"/>
    </location>
</feature>
<name>A0A1H8BJL0_9BACI</name>
<feature type="transmembrane region" description="Helical" evidence="3">
    <location>
        <begin position="91"/>
        <end position="113"/>
    </location>
</feature>
<dbReference type="InterPro" id="IPR037185">
    <property type="entry name" value="EmrE-like"/>
</dbReference>
<dbReference type="GO" id="GO:0016020">
    <property type="term" value="C:membrane"/>
    <property type="evidence" value="ECO:0007669"/>
    <property type="project" value="InterPro"/>
</dbReference>
<evidence type="ECO:0000256" key="2">
    <source>
        <dbReference type="ARBA" id="ARBA00007362"/>
    </source>
</evidence>
<sequence>MAYLMIAFAATMWGLIGFFVKGLSVAGFSAMEIVTIRVGSAAIMLIIIGGIFFRKYLKINIKDLPLFIGTGLMSIVFFNWCYFTAIEQMNIPVAAALLYTSPAFVITLSVLFLGERLNRRKLTAVAGTIIGSAMVAEISLSQGSSFPLMSLFIGLGAGLGYALYSIFGKVALKKYSPFTLTLYTFTTAAVFLVPSFVGTNQTKHLFNQEVLLYAVGLGLVPTVLAYFAYSWGLEKVESSRAAIIATVEPVAATLLGVIVYQEHISVIQLIGIAFILGSVTFVNVPKGTRLPYKRKQEKSARF</sequence>
<dbReference type="PANTHER" id="PTHR22911">
    <property type="entry name" value="ACYL-MALONYL CONDENSING ENZYME-RELATED"/>
    <property type="match status" value="1"/>
</dbReference>
<feature type="transmembrane region" description="Helical" evidence="3">
    <location>
        <begin position="178"/>
        <end position="198"/>
    </location>
</feature>
<comment type="subcellular location">
    <subcellularLocation>
        <location evidence="1">Endomembrane system</location>
        <topology evidence="1">Multi-pass membrane protein</topology>
    </subcellularLocation>
</comment>
<dbReference type="SUPFAM" id="SSF103481">
    <property type="entry name" value="Multidrug resistance efflux transporter EmrE"/>
    <property type="match status" value="2"/>
</dbReference>
<evidence type="ECO:0000256" key="1">
    <source>
        <dbReference type="ARBA" id="ARBA00004127"/>
    </source>
</evidence>
<dbReference type="Gene3D" id="1.10.3730.20">
    <property type="match status" value="2"/>
</dbReference>
<feature type="transmembrane region" description="Helical" evidence="3">
    <location>
        <begin position="34"/>
        <end position="53"/>
    </location>
</feature>
<feature type="transmembrane region" description="Helical" evidence="3">
    <location>
        <begin position="65"/>
        <end position="85"/>
    </location>
</feature>
<comment type="similarity">
    <text evidence="2">Belongs to the EamA transporter family.</text>
</comment>
<evidence type="ECO:0000259" key="4">
    <source>
        <dbReference type="Pfam" id="PF00892"/>
    </source>
</evidence>
<keyword evidence="6" id="KW-1185">Reference proteome</keyword>
<feature type="transmembrane region" description="Helical" evidence="3">
    <location>
        <begin position="241"/>
        <end position="260"/>
    </location>
</feature>
<proteinExistence type="inferred from homology"/>
<evidence type="ECO:0000256" key="3">
    <source>
        <dbReference type="SAM" id="Phobius"/>
    </source>
</evidence>
<keyword evidence="3" id="KW-0812">Transmembrane</keyword>
<dbReference type="InterPro" id="IPR000620">
    <property type="entry name" value="EamA_dom"/>
</dbReference>
<reference evidence="6" key="1">
    <citation type="submission" date="2016-10" db="EMBL/GenBank/DDBJ databases">
        <authorList>
            <person name="Varghese N."/>
            <person name="Submissions S."/>
        </authorList>
    </citation>
    <scope>NUCLEOTIDE SEQUENCE [LARGE SCALE GENOMIC DNA]</scope>
    <source>
        <strain evidence="6">B48,IBRC-M 10115,DSM 25386,CECT 8001</strain>
    </source>
</reference>
<dbReference type="Pfam" id="PF00892">
    <property type="entry name" value="EamA"/>
    <property type="match status" value="2"/>
</dbReference>
<protein>
    <submittedName>
        <fullName evidence="5">Threonine/homoserine efflux transporter RhtA</fullName>
    </submittedName>
</protein>
<feature type="transmembrane region" description="Helical" evidence="3">
    <location>
        <begin position="7"/>
        <end position="28"/>
    </location>
</feature>
<dbReference type="EMBL" id="FOBW01000006">
    <property type="protein sequence ID" value="SEM83090.1"/>
    <property type="molecule type" value="Genomic_DNA"/>
</dbReference>
<feature type="transmembrane region" description="Helical" evidence="3">
    <location>
        <begin position="122"/>
        <end position="140"/>
    </location>
</feature>